<dbReference type="InterPro" id="IPR050746">
    <property type="entry name" value="DAACS"/>
</dbReference>
<evidence type="ECO:0000256" key="3">
    <source>
        <dbReference type="ARBA" id="ARBA00022448"/>
    </source>
</evidence>
<dbReference type="EMBL" id="DS269415">
    <property type="protein sequence ID" value="EFO83221.1"/>
    <property type="molecule type" value="Genomic_DNA"/>
</dbReference>
<dbReference type="eggNOG" id="KOG3787">
    <property type="taxonomic scope" value="Eukaryota"/>
</dbReference>
<keyword evidence="7 9" id="KW-0472">Membrane</keyword>
<comment type="caution">
    <text evidence="9">Lacks conserved residue(s) required for the propagation of feature annotation.</text>
</comment>
<evidence type="ECO:0000256" key="5">
    <source>
        <dbReference type="ARBA" id="ARBA00022847"/>
    </source>
</evidence>
<name>E3NPS5_CAERE</name>
<dbReference type="InterPro" id="IPR036458">
    <property type="entry name" value="Na:dicarbo_symporter_sf"/>
</dbReference>
<dbReference type="InterPro" id="IPR001991">
    <property type="entry name" value="Na-dicarboxylate_symporter"/>
</dbReference>
<evidence type="ECO:0000256" key="1">
    <source>
        <dbReference type="ARBA" id="ARBA00004141"/>
    </source>
</evidence>
<dbReference type="STRING" id="31234.E3NPS5"/>
<keyword evidence="8" id="KW-0325">Glycoprotein</keyword>
<evidence type="ECO:0000256" key="8">
    <source>
        <dbReference type="ARBA" id="ARBA00023180"/>
    </source>
</evidence>
<dbReference type="Gene3D" id="1.10.3860.10">
    <property type="entry name" value="Sodium:dicarboxylate symporter"/>
    <property type="match status" value="1"/>
</dbReference>
<proteinExistence type="inferred from homology"/>
<dbReference type="GO" id="GO:0005313">
    <property type="term" value="F:L-glutamate transmembrane transporter activity"/>
    <property type="evidence" value="ECO:0007669"/>
    <property type="project" value="TreeGrafter"/>
</dbReference>
<dbReference type="PANTHER" id="PTHR11958">
    <property type="entry name" value="SODIUM/DICARBOXYLATE SYMPORTER-RELATED"/>
    <property type="match status" value="1"/>
</dbReference>
<dbReference type="HOGENOM" id="CLU_1284351_0_0_1"/>
<dbReference type="GO" id="GO:0015175">
    <property type="term" value="F:neutral L-amino acid transmembrane transporter activity"/>
    <property type="evidence" value="ECO:0007669"/>
    <property type="project" value="TreeGrafter"/>
</dbReference>
<evidence type="ECO:0000313" key="10">
    <source>
        <dbReference type="EMBL" id="EFO83221.1"/>
    </source>
</evidence>
<keyword evidence="6 9" id="KW-1133">Transmembrane helix</keyword>
<evidence type="ECO:0000256" key="9">
    <source>
        <dbReference type="RuleBase" id="RU361216"/>
    </source>
</evidence>
<dbReference type="InParanoid" id="E3NPS5"/>
<evidence type="ECO:0000256" key="7">
    <source>
        <dbReference type="ARBA" id="ARBA00023136"/>
    </source>
</evidence>
<feature type="transmembrane region" description="Helical" evidence="9">
    <location>
        <begin position="97"/>
        <end position="118"/>
    </location>
</feature>
<dbReference type="Pfam" id="PF00375">
    <property type="entry name" value="SDF"/>
    <property type="match status" value="1"/>
</dbReference>
<dbReference type="OrthoDB" id="6284679at2759"/>
<dbReference type="GO" id="GO:0015501">
    <property type="term" value="F:glutamate:sodium symporter activity"/>
    <property type="evidence" value="ECO:0007669"/>
    <property type="project" value="TreeGrafter"/>
</dbReference>
<evidence type="ECO:0000256" key="4">
    <source>
        <dbReference type="ARBA" id="ARBA00022692"/>
    </source>
</evidence>
<accession>E3NPS5</accession>
<dbReference type="SUPFAM" id="SSF118215">
    <property type="entry name" value="Proton glutamate symport protein"/>
    <property type="match status" value="1"/>
</dbReference>
<evidence type="ECO:0000313" key="11">
    <source>
        <dbReference type="Proteomes" id="UP000008281"/>
    </source>
</evidence>
<gene>
    <name evidence="10" type="ORF">CRE_30573</name>
</gene>
<reference evidence="10" key="1">
    <citation type="submission" date="2007-07" db="EMBL/GenBank/DDBJ databases">
        <title>PCAP assembly of the Caenorhabditis remanei genome.</title>
        <authorList>
            <consortium name="The Caenorhabditis remanei Sequencing Consortium"/>
            <person name="Wilson R.K."/>
        </authorList>
    </citation>
    <scope>NUCLEOTIDE SEQUENCE [LARGE SCALE GENOMIC DNA]</scope>
    <source>
        <strain evidence="10">PB4641</strain>
    </source>
</reference>
<dbReference type="AlphaFoldDB" id="E3NPS5"/>
<keyword evidence="3 9" id="KW-0813">Transport</keyword>
<comment type="similarity">
    <text evidence="2 9">Belongs to the dicarboxylate/amino acid:cation symporter (DAACS) (TC 2.A.23) family.</text>
</comment>
<comment type="subcellular location">
    <subcellularLocation>
        <location evidence="1 9">Membrane</location>
        <topology evidence="1 9">Multi-pass membrane protein</topology>
    </subcellularLocation>
</comment>
<organism evidence="11">
    <name type="scientific">Caenorhabditis remanei</name>
    <name type="common">Caenorhabditis vulgaris</name>
    <dbReference type="NCBI Taxonomy" id="31234"/>
    <lineage>
        <taxon>Eukaryota</taxon>
        <taxon>Metazoa</taxon>
        <taxon>Ecdysozoa</taxon>
        <taxon>Nematoda</taxon>
        <taxon>Chromadorea</taxon>
        <taxon>Rhabditida</taxon>
        <taxon>Rhabditina</taxon>
        <taxon>Rhabditomorpha</taxon>
        <taxon>Rhabditoidea</taxon>
        <taxon>Rhabditidae</taxon>
        <taxon>Peloderinae</taxon>
        <taxon>Caenorhabditis</taxon>
    </lineage>
</organism>
<keyword evidence="4 9" id="KW-0812">Transmembrane</keyword>
<protein>
    <recommendedName>
        <fullName evidence="9">Amino acid transporter</fullName>
    </recommendedName>
</protein>
<keyword evidence="5 9" id="KW-0769">Symport</keyword>
<sequence length="215" mass="24792">MFIRFHTSSPFRLLPSLTPITCFRVFLPSHNLLSNHACKHAHVTNQSSFLFIHLFLEINYFLFIQSNIKIYQFSAGEEEMKSRRRDEVVQFCRENTLLVMTMFSVFLGVVLGFGLRPLNLSQETLQLINFPGEIFMQVLKMMILPLIFSSLISGEYFLFNMKLNFSFSALAQMDAKESGQMGASTVLYYLSTAILATLVRKNERDSVFLYSISNF</sequence>
<dbReference type="PROSITE" id="PS00713">
    <property type="entry name" value="NA_DICARBOXYL_SYMP_1"/>
    <property type="match status" value="1"/>
</dbReference>
<feature type="transmembrane region" description="Helical" evidence="9">
    <location>
        <begin position="138"/>
        <end position="159"/>
    </location>
</feature>
<dbReference type="PRINTS" id="PR00173">
    <property type="entry name" value="EDTRNSPORT"/>
</dbReference>
<keyword evidence="11" id="KW-1185">Reference proteome</keyword>
<feature type="transmembrane region" description="Helical" evidence="9">
    <location>
        <begin position="179"/>
        <end position="199"/>
    </location>
</feature>
<evidence type="ECO:0000256" key="6">
    <source>
        <dbReference type="ARBA" id="ARBA00022989"/>
    </source>
</evidence>
<dbReference type="GO" id="GO:0005886">
    <property type="term" value="C:plasma membrane"/>
    <property type="evidence" value="ECO:0007669"/>
    <property type="project" value="TreeGrafter"/>
</dbReference>
<dbReference type="Proteomes" id="UP000008281">
    <property type="component" value="Unassembled WGS sequence"/>
</dbReference>
<evidence type="ECO:0000256" key="2">
    <source>
        <dbReference type="ARBA" id="ARBA00006148"/>
    </source>
</evidence>
<dbReference type="PANTHER" id="PTHR11958:SF99">
    <property type="entry name" value="SODIUM-DEPENDENT EXCITATORY AMINO ACID TRANSPORTER GLT-6-RELATED"/>
    <property type="match status" value="1"/>
</dbReference>
<dbReference type="InterPro" id="IPR018107">
    <property type="entry name" value="Na-dicarboxylate_symporter_CS"/>
</dbReference>